<organism evidence="2 3">
    <name type="scientific">Caenorhabditis japonica</name>
    <dbReference type="NCBI Taxonomy" id="281687"/>
    <lineage>
        <taxon>Eukaryota</taxon>
        <taxon>Metazoa</taxon>
        <taxon>Ecdysozoa</taxon>
        <taxon>Nematoda</taxon>
        <taxon>Chromadorea</taxon>
        <taxon>Rhabditida</taxon>
        <taxon>Rhabditina</taxon>
        <taxon>Rhabditomorpha</taxon>
        <taxon>Rhabditoidea</taxon>
        <taxon>Rhabditidae</taxon>
        <taxon>Peloderinae</taxon>
        <taxon>Caenorhabditis</taxon>
    </lineage>
</organism>
<accession>A0A8R1HIL8</accession>
<evidence type="ECO:0000313" key="2">
    <source>
        <dbReference type="EnsemblMetazoa" id="CJA02849b.1"/>
    </source>
</evidence>
<dbReference type="AlphaFoldDB" id="A0A8R1HIL8"/>
<evidence type="ECO:0000313" key="3">
    <source>
        <dbReference type="Proteomes" id="UP000005237"/>
    </source>
</evidence>
<reference evidence="3" key="1">
    <citation type="submission" date="2010-08" db="EMBL/GenBank/DDBJ databases">
        <authorList>
            <consortium name="Caenorhabditis japonica Sequencing Consortium"/>
            <person name="Wilson R.K."/>
        </authorList>
    </citation>
    <scope>NUCLEOTIDE SEQUENCE [LARGE SCALE GENOMIC DNA]</scope>
    <source>
        <strain evidence="3">DF5081</strain>
    </source>
</reference>
<feature type="region of interest" description="Disordered" evidence="1">
    <location>
        <begin position="1"/>
        <end position="46"/>
    </location>
</feature>
<evidence type="ECO:0000256" key="1">
    <source>
        <dbReference type="SAM" id="MobiDB-lite"/>
    </source>
</evidence>
<dbReference type="Proteomes" id="UP000005237">
    <property type="component" value="Unassembled WGS sequence"/>
</dbReference>
<feature type="compositionally biased region" description="Low complexity" evidence="1">
    <location>
        <begin position="33"/>
        <end position="46"/>
    </location>
</feature>
<feature type="compositionally biased region" description="Polar residues" evidence="1">
    <location>
        <begin position="1"/>
        <end position="12"/>
    </location>
</feature>
<reference evidence="2" key="2">
    <citation type="submission" date="2022-06" db="UniProtKB">
        <authorList>
            <consortium name="EnsemblMetazoa"/>
        </authorList>
    </citation>
    <scope>IDENTIFICATION</scope>
    <source>
        <strain evidence="2">DF5081</strain>
    </source>
</reference>
<protein>
    <submittedName>
        <fullName evidence="2">Uncharacterized protein</fullName>
    </submittedName>
</protein>
<sequence>MKRGSHSSTSPPTGKKMKNSVNAEKKVDESNGSISCTNPTTSCTNPTVNPSSYDLTNILSTMSNNLPSELLSNSALFTLFEALKKGLSAAPTQLSFLKAAELAQSSEERKSAVVIRNVQIDSDATNDSSIVKTLATECQITGESSVFRLKTAGNGPPLLKIQFQQKDDALALLSKFEQVKNKVKELQHASARPDLSRPELIKFRESWRKAIALNDKVEKRIYTVRNLEVVKIAYKQGQEPWTWMVRGNRKGDKLNSQN</sequence>
<proteinExistence type="predicted"/>
<keyword evidence="3" id="KW-1185">Reference proteome</keyword>
<name>A0A8R1HIL8_CAEJA</name>
<dbReference type="EnsemblMetazoa" id="CJA02849b.1">
    <property type="protein sequence ID" value="CJA02849b.1"/>
    <property type="gene ID" value="WBGene00122053"/>
</dbReference>